<dbReference type="InterPro" id="IPR049549">
    <property type="entry name" value="RPN7_PSMD6_C"/>
</dbReference>
<name>A0A653DAE8_CALMS</name>
<accession>A0A653DAE8</accession>
<dbReference type="Proteomes" id="UP000410492">
    <property type="component" value="Unassembled WGS sequence"/>
</dbReference>
<dbReference type="EMBL" id="CAACVG010010991">
    <property type="protein sequence ID" value="VEN57165.1"/>
    <property type="molecule type" value="Genomic_DNA"/>
</dbReference>
<protein>
    <recommendedName>
        <fullName evidence="2">26S proteasome non-ATPase regulatory subunit 6</fullName>
    </recommendedName>
</protein>
<gene>
    <name evidence="5" type="ORF">CALMAC_LOCUS15847</name>
</gene>
<evidence type="ECO:0000256" key="2">
    <source>
        <dbReference type="ARBA" id="ARBA00014932"/>
    </source>
</evidence>
<dbReference type="InterPro" id="IPR000717">
    <property type="entry name" value="PCI_dom"/>
</dbReference>
<dbReference type="InterPro" id="IPR019585">
    <property type="entry name" value="Rpn7/CSN1"/>
</dbReference>
<dbReference type="Pfam" id="PF21154">
    <property type="entry name" value="RPN7_PSMD6_C"/>
    <property type="match status" value="1"/>
</dbReference>
<dbReference type="AlphaFoldDB" id="A0A653DAE8"/>
<evidence type="ECO:0000256" key="3">
    <source>
        <dbReference type="ARBA" id="ARBA00022942"/>
    </source>
</evidence>
<dbReference type="PANTHER" id="PTHR14145:SF1">
    <property type="entry name" value="26S PROTEASOME NON-ATPASE REGULATORY SUBUNIT 6"/>
    <property type="match status" value="1"/>
</dbReference>
<reference evidence="5 6" key="1">
    <citation type="submission" date="2019-01" db="EMBL/GenBank/DDBJ databases">
        <authorList>
            <person name="Sayadi A."/>
        </authorList>
    </citation>
    <scope>NUCLEOTIDE SEQUENCE [LARGE SCALE GENOMIC DNA]</scope>
</reference>
<dbReference type="Pfam" id="PF01399">
    <property type="entry name" value="PCI"/>
    <property type="match status" value="1"/>
</dbReference>
<dbReference type="FunFam" id="1.25.40.570:FF:000005">
    <property type="entry name" value="26S proteasome regulatory subunit N7"/>
    <property type="match status" value="1"/>
</dbReference>
<dbReference type="InterPro" id="IPR036390">
    <property type="entry name" value="WH_DNA-bd_sf"/>
</dbReference>
<keyword evidence="3" id="KW-0647">Proteasome</keyword>
<dbReference type="PROSITE" id="PS50250">
    <property type="entry name" value="PCI"/>
    <property type="match status" value="1"/>
</dbReference>
<dbReference type="OrthoDB" id="1452at2759"/>
<dbReference type="InterPro" id="IPR045135">
    <property type="entry name" value="Rpn7_N"/>
</dbReference>
<dbReference type="Gene3D" id="1.25.40.570">
    <property type="match status" value="1"/>
</dbReference>
<feature type="domain" description="PCI" evidence="4">
    <location>
        <begin position="193"/>
        <end position="361"/>
    </location>
</feature>
<organism evidence="5 6">
    <name type="scientific">Callosobruchus maculatus</name>
    <name type="common">Southern cowpea weevil</name>
    <name type="synonym">Pulse bruchid</name>
    <dbReference type="NCBI Taxonomy" id="64391"/>
    <lineage>
        <taxon>Eukaryota</taxon>
        <taxon>Metazoa</taxon>
        <taxon>Ecdysozoa</taxon>
        <taxon>Arthropoda</taxon>
        <taxon>Hexapoda</taxon>
        <taxon>Insecta</taxon>
        <taxon>Pterygota</taxon>
        <taxon>Neoptera</taxon>
        <taxon>Endopterygota</taxon>
        <taxon>Coleoptera</taxon>
        <taxon>Polyphaga</taxon>
        <taxon>Cucujiformia</taxon>
        <taxon>Chrysomeloidea</taxon>
        <taxon>Chrysomelidae</taxon>
        <taxon>Bruchinae</taxon>
        <taxon>Bruchini</taxon>
        <taxon>Callosobruchus</taxon>
    </lineage>
</organism>
<comment type="similarity">
    <text evidence="1">Belongs to the proteasome subunit S10 family.</text>
</comment>
<dbReference type="PANTHER" id="PTHR14145">
    <property type="entry name" value="26S PROTESOME SUBUNIT 6"/>
    <property type="match status" value="1"/>
</dbReference>
<keyword evidence="6" id="KW-1185">Reference proteome</keyword>
<dbReference type="SMART" id="SM00088">
    <property type="entry name" value="PINT"/>
    <property type="match status" value="1"/>
</dbReference>
<dbReference type="GO" id="GO:0043161">
    <property type="term" value="P:proteasome-mediated ubiquitin-dependent protein catabolic process"/>
    <property type="evidence" value="ECO:0007669"/>
    <property type="project" value="TreeGrafter"/>
</dbReference>
<evidence type="ECO:0000256" key="1">
    <source>
        <dbReference type="ARBA" id="ARBA00005717"/>
    </source>
</evidence>
<evidence type="ECO:0000313" key="5">
    <source>
        <dbReference type="EMBL" id="VEN57165.1"/>
    </source>
</evidence>
<evidence type="ECO:0000313" key="6">
    <source>
        <dbReference type="Proteomes" id="UP000410492"/>
    </source>
</evidence>
<dbReference type="Pfam" id="PF10602">
    <property type="entry name" value="RPN7"/>
    <property type="match status" value="1"/>
</dbReference>
<dbReference type="SUPFAM" id="SSF46785">
    <property type="entry name" value="Winged helix' DNA-binding domain"/>
    <property type="match status" value="1"/>
</dbReference>
<evidence type="ECO:0000259" key="4">
    <source>
        <dbReference type="PROSITE" id="PS50250"/>
    </source>
</evidence>
<proteinExistence type="inferred from homology"/>
<sequence>MDQENLQSDQSSRYPNLEIAQLKFKLSLPEYSNDEELKKKLLDIIIMEEMGPYYEIVSKDLGWTPQDKIIQELKEKNATKLAELDKAIDDALENLSTIDVKVAYLSKANYLCKIGDKENTIKALSQAYDNTVALGCKLENVFKRMRLGLFFMDLELMHRSLQQGESLMELGADWQSRNCFNFNKALHCIAIRDFGTATELLVAAVTTFVCTEIMAYADFIKYTVLCGVLALKRCDVKKQLIDNPDIQQALHYNSTLKQYLFSLHECEYRLFYQRLADIEVMIKEDMLLHPHYRYYIKEMRIKAYDQLLSTYMSVGICYMAGQFGVSEDFIEEEVSKFIAAGRLNYKIDKVSAKIVNVPLEKNSEVFKAVIKQGDLLLNRIHKLGRVINI</sequence>
<dbReference type="GO" id="GO:0005838">
    <property type="term" value="C:proteasome regulatory particle"/>
    <property type="evidence" value="ECO:0007669"/>
    <property type="project" value="TreeGrafter"/>
</dbReference>